<reference evidence="5" key="3">
    <citation type="journal article" date="2012" name="PLoS Pathog.">
        <title>Comparative genomics of the apicomplexan parasites Toxoplasma gondii and Neospora caninum: Coccidia differing in host range and transmission strategy.</title>
        <authorList>
            <person name="Reid A.J."/>
            <person name="Vermont S.J."/>
            <person name="Cotton J.A."/>
            <person name="Harris D."/>
            <person name="Hill-Cawthorne G.A."/>
            <person name="Konen-Waisman S."/>
            <person name="Latham S.M."/>
            <person name="Mourier T."/>
            <person name="Norton R."/>
            <person name="Quail M.A."/>
            <person name="Sanders M."/>
            <person name="Shanmugam D."/>
            <person name="Sohal A."/>
            <person name="Wasmuth J.D."/>
            <person name="Brunk B."/>
            <person name="Grigg M.E."/>
            <person name="Howard J.C."/>
            <person name="Parkinson J."/>
            <person name="Roos D.S."/>
            <person name="Trees A.J."/>
            <person name="Berriman M."/>
            <person name="Pain A."/>
            <person name="Wastling J.M."/>
        </authorList>
    </citation>
    <scope>NUCLEOTIDE SEQUENCE [LARGE SCALE GENOMIC DNA]</scope>
    <source>
        <strain evidence="5">Liverpool</strain>
    </source>
</reference>
<dbReference type="AlphaFoldDB" id="F0VPJ5"/>
<dbReference type="RefSeq" id="XP_003885669.1">
    <property type="nucleotide sequence ID" value="XM_003885620.1"/>
</dbReference>
<dbReference type="Gene3D" id="2.60.40.1320">
    <property type="entry name" value="SRS domain"/>
    <property type="match status" value="2"/>
</dbReference>
<dbReference type="InterPro" id="IPR028352">
    <property type="entry name" value="Surface_antig_SAG1"/>
</dbReference>
<feature type="domain" description="SRS" evidence="2">
    <location>
        <begin position="198"/>
        <end position="316"/>
    </location>
</feature>
<keyword evidence="1" id="KW-0812">Transmembrane</keyword>
<feature type="domain" description="SRS" evidence="2">
    <location>
        <begin position="67"/>
        <end position="188"/>
    </location>
</feature>
<evidence type="ECO:0000313" key="5">
    <source>
        <dbReference type="Proteomes" id="UP000007494"/>
    </source>
</evidence>
<protein>
    <submittedName>
        <fullName evidence="3">SRS domain-containing protein</fullName>
    </submittedName>
</protein>
<dbReference type="eggNOG" id="ENOG502QYWP">
    <property type="taxonomic scope" value="Eukaryota"/>
</dbReference>
<proteinExistence type="predicted"/>
<dbReference type="InterPro" id="IPR007226">
    <property type="entry name" value="SRS_dom"/>
</dbReference>
<feature type="transmembrane region" description="Helical" evidence="1">
    <location>
        <begin position="22"/>
        <end position="44"/>
    </location>
</feature>
<evidence type="ECO:0000313" key="4">
    <source>
        <dbReference type="EMBL" id="CEL70383.1"/>
    </source>
</evidence>
<keyword evidence="1" id="KW-1133">Transmembrane helix</keyword>
<evidence type="ECO:0000259" key="2">
    <source>
        <dbReference type="Pfam" id="PF04092"/>
    </source>
</evidence>
<keyword evidence="1" id="KW-0472">Membrane</keyword>
<dbReference type="InterPro" id="IPR036755">
    <property type="entry name" value="SRS_dom_sf"/>
</dbReference>
<evidence type="ECO:0000313" key="3">
    <source>
        <dbReference type="EMBL" id="CBZ55641.1"/>
    </source>
</evidence>
<dbReference type="Pfam" id="PF04092">
    <property type="entry name" value="SAG"/>
    <property type="match status" value="2"/>
</dbReference>
<organism evidence="3 5">
    <name type="scientific">Neospora caninum (strain Liverpool)</name>
    <dbReference type="NCBI Taxonomy" id="572307"/>
    <lineage>
        <taxon>Eukaryota</taxon>
        <taxon>Sar</taxon>
        <taxon>Alveolata</taxon>
        <taxon>Apicomplexa</taxon>
        <taxon>Conoidasida</taxon>
        <taxon>Coccidia</taxon>
        <taxon>Eucoccidiorida</taxon>
        <taxon>Eimeriorina</taxon>
        <taxon>Sarcocystidae</taxon>
        <taxon>Neospora</taxon>
    </lineage>
</organism>
<reference evidence="4" key="4">
    <citation type="journal article" date="2015" name="PLoS ONE">
        <title>Comprehensive Evaluation of Toxoplasma gondii VEG and Neospora caninum LIV Genomes with Tachyzoite Stage Transcriptome and Proteome Defines Novel Transcript Features.</title>
        <authorList>
            <person name="Ramaprasad A."/>
            <person name="Mourier T."/>
            <person name="Naeem R."/>
            <person name="Malas T.B."/>
            <person name="Moussa E."/>
            <person name="Panigrahi A."/>
            <person name="Vermont S.J."/>
            <person name="Otto T.D."/>
            <person name="Wastling J."/>
            <person name="Pain A."/>
        </authorList>
    </citation>
    <scope>NUCLEOTIDE SEQUENCE</scope>
    <source>
        <strain evidence="4">Liverpool</strain>
    </source>
</reference>
<dbReference type="EMBL" id="FR823393">
    <property type="protein sequence ID" value="CBZ55641.1"/>
    <property type="molecule type" value="Genomic_DNA"/>
</dbReference>
<dbReference type="Proteomes" id="UP000007494">
    <property type="component" value="Chromosome XII"/>
</dbReference>
<name>F0VPJ5_NEOCL</name>
<dbReference type="OMA" id="VCHIDAK"/>
<dbReference type="SUPFAM" id="SSF74877">
    <property type="entry name" value="Major surface antigen p30, SAG1"/>
    <property type="match status" value="2"/>
</dbReference>
<accession>F0VPJ5</accession>
<dbReference type="EMBL" id="LN714487">
    <property type="protein sequence ID" value="CEL70383.1"/>
    <property type="molecule type" value="Genomic_DNA"/>
</dbReference>
<dbReference type="VEuPathDB" id="ToxoDB:NCLIV_060660"/>
<reference evidence="3" key="2">
    <citation type="submission" date="2011-03" db="EMBL/GenBank/DDBJ databases">
        <title>Comparative genomics and transcriptomics of Neospora caninum and Toxoplasma gondii.</title>
        <authorList>
            <person name="Reid A.J."/>
            <person name="Sohal A."/>
            <person name="Harris D."/>
            <person name="Quail M."/>
            <person name="Sanders M."/>
            <person name="Berriman M."/>
            <person name="Wastling J.M."/>
            <person name="Pain A."/>
        </authorList>
    </citation>
    <scope>NUCLEOTIDE SEQUENCE</scope>
    <source>
        <strain evidence="3">Liverpool</strain>
    </source>
</reference>
<keyword evidence="5" id="KW-1185">Reference proteome</keyword>
<dbReference type="OrthoDB" id="330180at2759"/>
<evidence type="ECO:0000256" key="1">
    <source>
        <dbReference type="SAM" id="Phobius"/>
    </source>
</evidence>
<gene>
    <name evidence="4" type="ORF">BN1204_060660</name>
    <name evidence="3" type="ORF">NCLIV_060660</name>
</gene>
<reference evidence="3" key="1">
    <citation type="submission" date="2011-02" db="EMBL/GenBank/DDBJ databases">
        <authorList>
            <person name="Aslett M."/>
        </authorList>
    </citation>
    <scope>NUCLEOTIDE SEQUENCE</scope>
    <source>
        <strain evidence="3">Liverpool</strain>
    </source>
</reference>
<sequence length="357" mass="38668">MFACPCSSGPAGLAKRSAPGRILFLVWFLVLSVLLVTGNNVSLVEAKKRNVTKKYFGTLESTGPNSYRCSPQEVAEEVVGAVVLSVKAPEMSIECREGGEFMPLDGAKRYPRVCSVSATDKTDCDRNSQLLTEYLPKAQDLWYTETFVDDNATYKFKIPSDGFPPQKQQFKVGCRYTGNEYCFITVTVEPAAAVVTRQKATCGYSEAEPVNLELSMSEDNNSIAIQCGENHFPQPSTYSLQYCSGQSVDPQHCVAQHMTKLFTNFSTKWWKGKPNSPAGTVFTIPEGEFPTKPTTFLVGCSSTVDAGPFCNVRVNVAARSQEAVGAERPSGTLVSSASAPGIAFLSLVIVVGLHTVA</sequence>
<dbReference type="GO" id="GO:0016020">
    <property type="term" value="C:membrane"/>
    <property type="evidence" value="ECO:0007669"/>
    <property type="project" value="InterPro"/>
</dbReference>
<dbReference type="GeneID" id="13441072"/>
<dbReference type="InParanoid" id="F0VPJ5"/>
<dbReference type="PRINTS" id="PR01801">
    <property type="entry name" value="SURFCEANTIGN"/>
</dbReference>